<accession>A0A8B9CIX0</accession>
<dbReference type="GeneTree" id="ENSGT00940000154427"/>
<dbReference type="PANTHER" id="PTHR14845">
    <property type="entry name" value="COILED-COIL DOMAIN-CONTAINING 166"/>
    <property type="match status" value="1"/>
</dbReference>
<name>A0A8B9CIX0_9AVES</name>
<dbReference type="AlphaFoldDB" id="A0A8B9CIX0"/>
<evidence type="ECO:0000256" key="3">
    <source>
        <dbReference type="SAM" id="MobiDB-lite"/>
    </source>
</evidence>
<keyword evidence="1 2" id="KW-0175">Coiled coil</keyword>
<feature type="coiled-coil region" evidence="2">
    <location>
        <begin position="269"/>
        <end position="303"/>
    </location>
</feature>
<keyword evidence="6" id="KW-1185">Reference proteome</keyword>
<dbReference type="Ensembl" id="ENSABRT00000029148.1">
    <property type="protein sequence ID" value="ENSABRP00000020711.1"/>
    <property type="gene ID" value="ENSABRG00000017646.1"/>
</dbReference>
<feature type="domain" description="DUF4515" evidence="4">
    <location>
        <begin position="138"/>
        <end position="329"/>
    </location>
</feature>
<evidence type="ECO:0000259" key="4">
    <source>
        <dbReference type="Pfam" id="PF14988"/>
    </source>
</evidence>
<feature type="region of interest" description="Disordered" evidence="3">
    <location>
        <begin position="63"/>
        <end position="82"/>
    </location>
</feature>
<dbReference type="InterPro" id="IPR032777">
    <property type="entry name" value="DUF4515"/>
</dbReference>
<dbReference type="Pfam" id="PF14988">
    <property type="entry name" value="DUF4515"/>
    <property type="match status" value="1"/>
</dbReference>
<organism evidence="5 6">
    <name type="scientific">Anser brachyrhynchus</name>
    <name type="common">Pink-footed goose</name>
    <dbReference type="NCBI Taxonomy" id="132585"/>
    <lineage>
        <taxon>Eukaryota</taxon>
        <taxon>Metazoa</taxon>
        <taxon>Chordata</taxon>
        <taxon>Craniata</taxon>
        <taxon>Vertebrata</taxon>
        <taxon>Euteleostomi</taxon>
        <taxon>Archelosauria</taxon>
        <taxon>Archosauria</taxon>
        <taxon>Dinosauria</taxon>
        <taxon>Saurischia</taxon>
        <taxon>Theropoda</taxon>
        <taxon>Coelurosauria</taxon>
        <taxon>Aves</taxon>
        <taxon>Neognathae</taxon>
        <taxon>Galloanserae</taxon>
        <taxon>Anseriformes</taxon>
        <taxon>Anatidae</taxon>
        <taxon>Anserinae</taxon>
        <taxon>Anser</taxon>
    </lineage>
</organism>
<evidence type="ECO:0000256" key="1">
    <source>
        <dbReference type="ARBA" id="ARBA00023054"/>
    </source>
</evidence>
<reference evidence="5" key="2">
    <citation type="submission" date="2025-09" db="UniProtKB">
        <authorList>
            <consortium name="Ensembl"/>
        </authorList>
    </citation>
    <scope>IDENTIFICATION</scope>
</reference>
<sequence>LSPLLSTSEATPGVLGPVLGSPIQERCGCTGNNPTQIHQDDQDLPEFDTPLWNMASVTKQIKQDTTGTRKNKQGVRTENGDISKGISDMETLVKERKSYLQKEYKILTEHMNTYMGKVEYFLQENKFLEEEAQRNREESNIYLSYITKHSQKCQNLIITLNDQNQIDLSQVWKQKEKLISQYTEKEKEVKTYLMNMEAKYSLMNKEVEDLQHFKDLQLEQMKKIKELEKELLVTKIQHSEQMHKIKSRFLQAKADCEVDSHQKIQVLTKRAEEAAIQSLIQHIKQVKAENRQLRQELLRLIQCSKVLKEIRVQLREQQQQLLRENQYTQDMARVRHRLHQHEGHNANWKTYSSNSPFGCGH</sequence>
<evidence type="ECO:0000256" key="2">
    <source>
        <dbReference type="SAM" id="Coils"/>
    </source>
</evidence>
<reference evidence="5" key="1">
    <citation type="submission" date="2025-08" db="UniProtKB">
        <authorList>
            <consortium name="Ensembl"/>
        </authorList>
    </citation>
    <scope>IDENTIFICATION</scope>
</reference>
<protein>
    <recommendedName>
        <fullName evidence="4">DUF4515 domain-containing protein</fullName>
    </recommendedName>
</protein>
<dbReference type="PANTHER" id="PTHR14845:SF0">
    <property type="entry name" value="DUF4515 DOMAIN-CONTAINING PROTEIN"/>
    <property type="match status" value="1"/>
</dbReference>
<evidence type="ECO:0000313" key="5">
    <source>
        <dbReference type="Ensembl" id="ENSABRP00000020711.1"/>
    </source>
</evidence>
<proteinExistence type="predicted"/>
<dbReference type="Proteomes" id="UP000694426">
    <property type="component" value="Unplaced"/>
</dbReference>
<evidence type="ECO:0000313" key="6">
    <source>
        <dbReference type="Proteomes" id="UP000694426"/>
    </source>
</evidence>